<dbReference type="SUPFAM" id="SSF53335">
    <property type="entry name" value="S-adenosyl-L-methionine-dependent methyltransferases"/>
    <property type="match status" value="1"/>
</dbReference>
<dbReference type="Gene3D" id="3.40.50.150">
    <property type="entry name" value="Vaccinia Virus protein VP39"/>
    <property type="match status" value="1"/>
</dbReference>
<dbReference type="GO" id="GO:0008757">
    <property type="term" value="F:S-adenosylmethionine-dependent methyltransferase activity"/>
    <property type="evidence" value="ECO:0007669"/>
    <property type="project" value="InterPro"/>
</dbReference>
<protein>
    <submittedName>
        <fullName evidence="2">Methyltransf_11 domain-containing protein</fullName>
    </submittedName>
</protein>
<dbReference type="CDD" id="cd02440">
    <property type="entry name" value="AdoMet_MTases"/>
    <property type="match status" value="1"/>
</dbReference>
<dbReference type="InterPro" id="IPR050508">
    <property type="entry name" value="Methyltransf_Superfamily"/>
</dbReference>
<evidence type="ECO:0000259" key="1">
    <source>
        <dbReference type="Pfam" id="PF08241"/>
    </source>
</evidence>
<proteinExistence type="predicted"/>
<dbReference type="Proteomes" id="UP000485058">
    <property type="component" value="Unassembled WGS sequence"/>
</dbReference>
<dbReference type="InterPro" id="IPR029063">
    <property type="entry name" value="SAM-dependent_MTases_sf"/>
</dbReference>
<keyword evidence="3" id="KW-1185">Reference proteome</keyword>
<dbReference type="Pfam" id="PF08241">
    <property type="entry name" value="Methyltransf_11"/>
    <property type="match status" value="1"/>
</dbReference>
<sequence length="164" mass="18303">MGCSTGMSSRWLARQYPEAQVLGLDLSPYFLAVAEREERQLAAQAGAPERRVRYLHRLAERSGLPGHSADLVSFQFVIHECPQAATRAFIAEARRVLRPGGVLMIVDNNPRSETIQNLPPTLFTLMKSTEPWSDEYYSLDLEAAMSDAGFECTVAWLALHTHPT</sequence>
<gene>
    <name evidence="2" type="ORF">HaLaN_17261</name>
</gene>
<reference evidence="2 3" key="1">
    <citation type="submission" date="2020-02" db="EMBL/GenBank/DDBJ databases">
        <title>Draft genome sequence of Haematococcus lacustris strain NIES-144.</title>
        <authorList>
            <person name="Morimoto D."/>
            <person name="Nakagawa S."/>
            <person name="Yoshida T."/>
            <person name="Sawayama S."/>
        </authorList>
    </citation>
    <scope>NUCLEOTIDE SEQUENCE [LARGE SCALE GENOMIC DNA]</scope>
    <source>
        <strain evidence="2 3">NIES-144</strain>
    </source>
</reference>
<evidence type="ECO:0000313" key="3">
    <source>
        <dbReference type="Proteomes" id="UP000485058"/>
    </source>
</evidence>
<dbReference type="InterPro" id="IPR013216">
    <property type="entry name" value="Methyltransf_11"/>
</dbReference>
<comment type="caution">
    <text evidence="2">The sequence shown here is derived from an EMBL/GenBank/DDBJ whole genome shotgun (WGS) entry which is preliminary data.</text>
</comment>
<name>A0A699ZKP3_HAELA</name>
<dbReference type="AlphaFoldDB" id="A0A699ZKP3"/>
<dbReference type="EMBL" id="BLLF01001589">
    <property type="protein sequence ID" value="GFH20179.1"/>
    <property type="molecule type" value="Genomic_DNA"/>
</dbReference>
<accession>A0A699ZKP3</accession>
<evidence type="ECO:0000313" key="2">
    <source>
        <dbReference type="EMBL" id="GFH20179.1"/>
    </source>
</evidence>
<organism evidence="2 3">
    <name type="scientific">Haematococcus lacustris</name>
    <name type="common">Green alga</name>
    <name type="synonym">Haematococcus pluvialis</name>
    <dbReference type="NCBI Taxonomy" id="44745"/>
    <lineage>
        <taxon>Eukaryota</taxon>
        <taxon>Viridiplantae</taxon>
        <taxon>Chlorophyta</taxon>
        <taxon>core chlorophytes</taxon>
        <taxon>Chlorophyceae</taxon>
        <taxon>CS clade</taxon>
        <taxon>Chlamydomonadales</taxon>
        <taxon>Haematococcaceae</taxon>
        <taxon>Haematococcus</taxon>
    </lineage>
</organism>
<feature type="domain" description="Methyltransferase type 11" evidence="1">
    <location>
        <begin position="1"/>
        <end position="105"/>
    </location>
</feature>
<dbReference type="PANTHER" id="PTHR42912:SF80">
    <property type="entry name" value="METHYLTRANSFERASE DOMAIN-CONTAINING PROTEIN"/>
    <property type="match status" value="1"/>
</dbReference>
<dbReference type="PANTHER" id="PTHR42912">
    <property type="entry name" value="METHYLTRANSFERASE"/>
    <property type="match status" value="1"/>
</dbReference>
<feature type="unsure residue" description="E or Q" evidence="2">
    <location>
        <position position="49"/>
    </location>
</feature>